<keyword evidence="2" id="KW-1185">Reference proteome</keyword>
<name>A0A1H2V2H0_9FLAO</name>
<evidence type="ECO:0008006" key="3">
    <source>
        <dbReference type="Google" id="ProtNLM"/>
    </source>
</evidence>
<dbReference type="OrthoDB" id="1150854at2"/>
<reference evidence="1 2" key="1">
    <citation type="submission" date="2016-10" db="EMBL/GenBank/DDBJ databases">
        <authorList>
            <person name="Varghese N."/>
            <person name="Submissions S."/>
        </authorList>
    </citation>
    <scope>NUCLEOTIDE SEQUENCE [LARGE SCALE GENOMIC DNA]</scope>
    <source>
        <strain evidence="1 2">DSM 11449</strain>
    </source>
</reference>
<proteinExistence type="predicted"/>
<evidence type="ECO:0000313" key="1">
    <source>
        <dbReference type="EMBL" id="SDW62536.1"/>
    </source>
</evidence>
<dbReference type="PROSITE" id="PS51257">
    <property type="entry name" value="PROKAR_LIPOPROTEIN"/>
    <property type="match status" value="1"/>
</dbReference>
<sequence>MRKILYLLAIIAVTGCQKNEPDLLLGKNASERIQQNKENLKKTLSEAPYGWKLSYFPKKNTFGGYTFLMKFTLAGRVTMVADFGSGTTPQESGYQIQEGQGPLLVFTTRNYIHTLLEPLTYSSDPREHIGKGLEGEFQFVYIGQEGDKLKFKTQRKATEQFLYFEKATEEDWTTIGTQGEQLDGIDHTYYLKVTSAQGVENYFVRSAFRMFLFTSMQDSHKASRAGIAVNSNGLTFTPSLEIAGEKFTHMTAEPGTPPLNYRAQSNGVTIELRHFNNPMDEFESQGDVVSDFIVLLGDQAHLNLPYMSADFKRDFYTEVGEGKFFSYELLFQSDADTPLLRVGYTPTGDQNDRVYYAYKCNYEIRDKKIYITFIGEHEDMDEFWIDPDNEEILQMAQERLTHFIQISSQGIYLWKSSLSATLGPVYYMRSISEPNYYFPGTVNQAVEE</sequence>
<dbReference type="InterPro" id="IPR025396">
    <property type="entry name" value="DUF4302"/>
</dbReference>
<accession>A0A1H2V2H0</accession>
<organism evidence="1 2">
    <name type="scientific">Capnocytophaga granulosa</name>
    <dbReference type="NCBI Taxonomy" id="45242"/>
    <lineage>
        <taxon>Bacteria</taxon>
        <taxon>Pseudomonadati</taxon>
        <taxon>Bacteroidota</taxon>
        <taxon>Flavobacteriia</taxon>
        <taxon>Flavobacteriales</taxon>
        <taxon>Flavobacteriaceae</taxon>
        <taxon>Capnocytophaga</taxon>
    </lineage>
</organism>
<comment type="caution">
    <text evidence="1">The sequence shown here is derived from an EMBL/GenBank/DDBJ whole genome shotgun (WGS) entry which is preliminary data.</text>
</comment>
<protein>
    <recommendedName>
        <fullName evidence="3">DUF4302 domain-containing protein</fullName>
    </recommendedName>
</protein>
<dbReference type="EMBL" id="FNND01000003">
    <property type="protein sequence ID" value="SDW62536.1"/>
    <property type="molecule type" value="Genomic_DNA"/>
</dbReference>
<dbReference type="GeneID" id="85017025"/>
<dbReference type="RefSeq" id="WP_016420418.1">
    <property type="nucleotide sequence ID" value="NZ_CAJPRD010000028.1"/>
</dbReference>
<dbReference type="Pfam" id="PF14135">
    <property type="entry name" value="DUF4302"/>
    <property type="match status" value="1"/>
</dbReference>
<evidence type="ECO:0000313" key="2">
    <source>
        <dbReference type="Proteomes" id="UP000182771"/>
    </source>
</evidence>
<gene>
    <name evidence="1" type="ORF">SAMN05444420_10340</name>
</gene>
<dbReference type="Proteomes" id="UP000182771">
    <property type="component" value="Unassembled WGS sequence"/>
</dbReference>
<dbReference type="AlphaFoldDB" id="A0A1H2V2H0"/>